<dbReference type="EMBL" id="BDCX01000010">
    <property type="protein sequence ID" value="GAT68685.1"/>
    <property type="molecule type" value="Genomic_DNA"/>
</dbReference>
<feature type="active site" description="Nucleophile" evidence="9 11">
    <location>
        <position position="55"/>
    </location>
</feature>
<reference evidence="12 13" key="1">
    <citation type="journal article" date="2016" name="Genome Announc.">
        <title>Draft Genome Sequence of Planomonospora sphaerica JCM9374, a Rare Actinomycete.</title>
        <authorList>
            <person name="Dohra H."/>
            <person name="Suzuki T."/>
            <person name="Inoue Y."/>
            <person name="Kodani S."/>
        </authorList>
    </citation>
    <scope>NUCLEOTIDE SEQUENCE [LARGE SCALE GENOMIC DNA]</scope>
    <source>
        <strain evidence="12 13">JCM 9374</strain>
    </source>
</reference>
<evidence type="ECO:0000256" key="2">
    <source>
        <dbReference type="ARBA" id="ARBA00022490"/>
    </source>
</evidence>
<evidence type="ECO:0000313" key="12">
    <source>
        <dbReference type="EMBL" id="GAT68685.1"/>
    </source>
</evidence>
<organism evidence="12 13">
    <name type="scientific">Planomonospora sphaerica</name>
    <dbReference type="NCBI Taxonomy" id="161355"/>
    <lineage>
        <taxon>Bacteria</taxon>
        <taxon>Bacillati</taxon>
        <taxon>Actinomycetota</taxon>
        <taxon>Actinomycetes</taxon>
        <taxon>Streptosporangiales</taxon>
        <taxon>Streptosporangiaceae</taxon>
        <taxon>Planomonospora</taxon>
    </lineage>
</organism>
<dbReference type="GO" id="GO:0005737">
    <property type="term" value="C:cytoplasm"/>
    <property type="evidence" value="ECO:0007669"/>
    <property type="project" value="UniProtKB-SubCell"/>
</dbReference>
<evidence type="ECO:0000256" key="4">
    <source>
        <dbReference type="ARBA" id="ARBA00022698"/>
    </source>
</evidence>
<evidence type="ECO:0000256" key="9">
    <source>
        <dbReference type="HAMAP-Rule" id="MF_02113"/>
    </source>
</evidence>
<accession>A0A161LMS3</accession>
<gene>
    <name evidence="9" type="primary">prcB</name>
    <name evidence="12" type="ORF">PS9374_04350</name>
</gene>
<evidence type="ECO:0000256" key="11">
    <source>
        <dbReference type="PIRSR" id="PIRSR600243-1"/>
    </source>
</evidence>
<feature type="propeptide" id="PRO_5007942580" description="Removed in mature form; by autocatalysis" evidence="9">
    <location>
        <begin position="1"/>
        <end position="54"/>
    </location>
</feature>
<dbReference type="GO" id="GO:0019941">
    <property type="term" value="P:modification-dependent protein catabolic process"/>
    <property type="evidence" value="ECO:0007669"/>
    <property type="project" value="UniProtKB-UniRule"/>
</dbReference>
<evidence type="ECO:0000256" key="1">
    <source>
        <dbReference type="ARBA" id="ARBA00001198"/>
    </source>
</evidence>
<reference evidence="13" key="2">
    <citation type="submission" date="2016-04" db="EMBL/GenBank/DDBJ databases">
        <title>Planomonospora sphaerica JCM9374 whole genome shotgun sequence.</title>
        <authorList>
            <person name="Suzuki T."/>
            <person name="Dohra H."/>
            <person name="Kodani S."/>
        </authorList>
    </citation>
    <scope>NUCLEOTIDE SEQUENCE [LARGE SCALE GENOMIC DNA]</scope>
    <source>
        <strain evidence="13">JCM 9374</strain>
    </source>
</reference>
<dbReference type="InterPro" id="IPR000243">
    <property type="entry name" value="Pept_T1A_subB"/>
</dbReference>
<dbReference type="STRING" id="161355.PS9374_04350"/>
<dbReference type="SUPFAM" id="SSF56235">
    <property type="entry name" value="N-terminal nucleophile aminohydrolases (Ntn hydrolases)"/>
    <property type="match status" value="1"/>
</dbReference>
<comment type="catalytic activity">
    <reaction evidence="1 9">
        <text>Cleavage of peptide bonds with very broad specificity.</text>
        <dbReference type="EC" id="3.4.25.1"/>
    </reaction>
</comment>
<keyword evidence="5 9" id="KW-0378">Hydrolase</keyword>
<keyword evidence="4 9" id="KW-0888">Threonine protease</keyword>
<dbReference type="InterPro" id="IPR023333">
    <property type="entry name" value="Proteasome_suB-type"/>
</dbReference>
<evidence type="ECO:0000256" key="8">
    <source>
        <dbReference type="ARBA" id="ARBA00023145"/>
    </source>
</evidence>
<comment type="similarity">
    <text evidence="9">Belongs to the peptidase T1B family.</text>
</comment>
<dbReference type="GO" id="GO:0019774">
    <property type="term" value="C:proteasome core complex, beta-subunit complex"/>
    <property type="evidence" value="ECO:0007669"/>
    <property type="project" value="UniProtKB-UniRule"/>
</dbReference>
<dbReference type="Proteomes" id="UP000077701">
    <property type="component" value="Unassembled WGS sequence"/>
</dbReference>
<keyword evidence="2 9" id="KW-0963">Cytoplasm</keyword>
<evidence type="ECO:0000256" key="7">
    <source>
        <dbReference type="ARBA" id="ARBA00022942"/>
    </source>
</evidence>
<dbReference type="InterPro" id="IPR001353">
    <property type="entry name" value="Proteasome_sua/b"/>
</dbReference>
<evidence type="ECO:0000256" key="10">
    <source>
        <dbReference type="NCBIfam" id="TIGR03690"/>
    </source>
</evidence>
<dbReference type="InterPro" id="IPR022483">
    <property type="entry name" value="PSB_actinobac"/>
</dbReference>
<evidence type="ECO:0000256" key="6">
    <source>
        <dbReference type="ARBA" id="ARBA00022813"/>
    </source>
</evidence>
<dbReference type="PANTHER" id="PTHR32194:SF0">
    <property type="entry name" value="ATP-DEPENDENT PROTEASE SUBUNIT HSLV"/>
    <property type="match status" value="1"/>
</dbReference>
<comment type="subunit">
    <text evidence="9">The 20S proteasome core is composed of 14 alpha and 14 beta subunits that assemble into four stacked heptameric rings, resulting in a barrel-shaped structure. The two inner rings, each composed of seven catalytic beta subunits, are sandwiched by two outer rings, each composed of seven alpha subunits. The catalytic chamber with the active sites is on the inside of the barrel. Has a gated structure, the ends of the cylinder being occluded by the N-termini of the alpha-subunits. Is capped by the proteasome-associated ATPase, ARC.</text>
</comment>
<dbReference type="Gene3D" id="3.60.20.10">
    <property type="entry name" value="Glutamine Phosphoribosylpyrophosphate, subunit 1, domain 1"/>
    <property type="match status" value="1"/>
</dbReference>
<evidence type="ECO:0000313" key="13">
    <source>
        <dbReference type="Proteomes" id="UP000077701"/>
    </source>
</evidence>
<sequence length="282" mass="30057">MASHRDLPAGMVNHIFTNTGNSSFTEFVGSYAPELLPGRNDNLAAPVGDQIAHATTIVAATCAGGVVMAGDRRATSGNIIAQREIEKVFRTDDHSCMGIAGAASTGIEMARLYRVELEHYEKMEGRTLSVAGKANRLATMIRGNLAMAMQGLVVVPLFAAYDPDIDGGRIFSYDVGGGPYEQFHHHAIGSGSIFARGSLKKLYREGASPEDTVMALIQSLYDAADDDSATGGPDVTRRIWPVVATITADGFRRLPDDEVAEYVQATVAGRMTNPDGPVAPLR</sequence>
<dbReference type="GO" id="GO:0004298">
    <property type="term" value="F:threonine-type endopeptidase activity"/>
    <property type="evidence" value="ECO:0007669"/>
    <property type="project" value="UniProtKB-UniRule"/>
</dbReference>
<comment type="pathway">
    <text evidence="9">Protein degradation; proteasomal Pup-dependent pathway.</text>
</comment>
<keyword evidence="3 9" id="KW-0645">Protease</keyword>
<dbReference type="GO" id="GO:0010498">
    <property type="term" value="P:proteasomal protein catabolic process"/>
    <property type="evidence" value="ECO:0007669"/>
    <property type="project" value="UniProtKB-UniRule"/>
</dbReference>
<dbReference type="PROSITE" id="PS51476">
    <property type="entry name" value="PROTEASOME_BETA_2"/>
    <property type="match status" value="1"/>
</dbReference>
<dbReference type="EC" id="3.4.25.1" evidence="9 10"/>
<comment type="activity regulation">
    <text evidence="9">The formation of the proteasomal ATPase ARC-20S proteasome complex, likely via the docking of the C-termini of ARC into the intersubunit pockets in the alpha-rings, may trigger opening of the gate for substrate entry. Interconversion between the open-gate and close-gate conformations leads to a dynamic regulation of the 20S proteasome proteolysis activity.</text>
</comment>
<dbReference type="UniPathway" id="UPA00997"/>
<feature type="chain" id="PRO_5023407297" description="Proteasome subunit beta" evidence="9">
    <location>
        <begin position="55"/>
        <end position="282"/>
    </location>
</feature>
<comment type="subcellular location">
    <subcellularLocation>
        <location evidence="9">Cytoplasm</location>
    </subcellularLocation>
</comment>
<evidence type="ECO:0000256" key="5">
    <source>
        <dbReference type="ARBA" id="ARBA00022801"/>
    </source>
</evidence>
<dbReference type="AlphaFoldDB" id="A0A161LMS3"/>
<dbReference type="CDD" id="cd01906">
    <property type="entry name" value="proteasome_protease_HslV"/>
    <property type="match status" value="1"/>
</dbReference>
<keyword evidence="8 9" id="KW-0865">Zymogen</keyword>
<keyword evidence="6 9" id="KW-0068">Autocatalytic cleavage</keyword>
<dbReference type="NCBIfam" id="TIGR03690">
    <property type="entry name" value="20S_bact_beta"/>
    <property type="match status" value="1"/>
</dbReference>
<name>A0A161LMS3_9ACTN</name>
<dbReference type="InterPro" id="IPR029055">
    <property type="entry name" value="Ntn_hydrolases_N"/>
</dbReference>
<evidence type="ECO:0000256" key="3">
    <source>
        <dbReference type="ARBA" id="ARBA00022670"/>
    </source>
</evidence>
<protein>
    <recommendedName>
        <fullName evidence="9 10">Proteasome subunit beta</fullName>
        <ecNumber evidence="9 10">3.4.25.1</ecNumber>
    </recommendedName>
    <alternativeName>
        <fullName evidence="9">20S proteasome beta subunit</fullName>
    </alternativeName>
    <alternativeName>
        <fullName evidence="9">Proteasome core protein PrcB</fullName>
    </alternativeName>
</protein>
<dbReference type="PANTHER" id="PTHR32194">
    <property type="entry name" value="METALLOPROTEASE TLDD"/>
    <property type="match status" value="1"/>
</dbReference>
<comment type="function">
    <text evidence="9">Component of the proteasome core, a large protease complex with broad specificity involved in protein degradation.</text>
</comment>
<keyword evidence="13" id="KW-1185">Reference proteome</keyword>
<dbReference type="PRINTS" id="PR00141">
    <property type="entry name" value="PROTEASOME"/>
</dbReference>
<dbReference type="Pfam" id="PF00227">
    <property type="entry name" value="Proteasome"/>
    <property type="match status" value="1"/>
</dbReference>
<keyword evidence="7 9" id="KW-0647">Proteasome</keyword>
<proteinExistence type="inferred from homology"/>
<dbReference type="HAMAP" id="MF_02113_B">
    <property type="entry name" value="Proteasome_B_B"/>
    <property type="match status" value="1"/>
</dbReference>
<comment type="caution">
    <text evidence="12">The sequence shown here is derived from an EMBL/GenBank/DDBJ whole genome shotgun (WGS) entry which is preliminary data.</text>
</comment>